<evidence type="ECO:0000313" key="2">
    <source>
        <dbReference type="Proteomes" id="UP001285441"/>
    </source>
</evidence>
<organism evidence="1 2">
    <name type="scientific">Podospora didyma</name>
    <dbReference type="NCBI Taxonomy" id="330526"/>
    <lineage>
        <taxon>Eukaryota</taxon>
        <taxon>Fungi</taxon>
        <taxon>Dikarya</taxon>
        <taxon>Ascomycota</taxon>
        <taxon>Pezizomycotina</taxon>
        <taxon>Sordariomycetes</taxon>
        <taxon>Sordariomycetidae</taxon>
        <taxon>Sordariales</taxon>
        <taxon>Podosporaceae</taxon>
        <taxon>Podospora</taxon>
    </lineage>
</organism>
<name>A0AAE0N9U7_9PEZI</name>
<reference evidence="1" key="2">
    <citation type="submission" date="2023-06" db="EMBL/GenBank/DDBJ databases">
        <authorList>
            <consortium name="Lawrence Berkeley National Laboratory"/>
            <person name="Haridas S."/>
            <person name="Hensen N."/>
            <person name="Bonometti L."/>
            <person name="Westerberg I."/>
            <person name="Brannstrom I.O."/>
            <person name="Guillou S."/>
            <person name="Cros-Aarteil S."/>
            <person name="Calhoun S."/>
            <person name="Kuo A."/>
            <person name="Mondo S."/>
            <person name="Pangilinan J."/>
            <person name="Riley R."/>
            <person name="LaButti K."/>
            <person name="Andreopoulos B."/>
            <person name="Lipzen A."/>
            <person name="Chen C."/>
            <person name="Yanf M."/>
            <person name="Daum C."/>
            <person name="Ng V."/>
            <person name="Clum A."/>
            <person name="Steindorff A."/>
            <person name="Ohm R."/>
            <person name="Martin F."/>
            <person name="Silar P."/>
            <person name="Natvig D."/>
            <person name="Lalanne C."/>
            <person name="Gautier V."/>
            <person name="Ament-velasquez S.L."/>
            <person name="Kruys A."/>
            <person name="Hutchinson M.I."/>
            <person name="Powell A.J."/>
            <person name="Barry K."/>
            <person name="Miller A.N."/>
            <person name="Grigoriev I.V."/>
            <person name="Debuchy R."/>
            <person name="Gladieux P."/>
            <person name="Thoren M.H."/>
            <person name="Johannesson H."/>
        </authorList>
    </citation>
    <scope>NUCLEOTIDE SEQUENCE</scope>
    <source>
        <strain evidence="1">CBS 232.78</strain>
    </source>
</reference>
<evidence type="ECO:0000313" key="1">
    <source>
        <dbReference type="EMBL" id="KAK3374759.1"/>
    </source>
</evidence>
<dbReference type="Proteomes" id="UP001285441">
    <property type="component" value="Unassembled WGS sequence"/>
</dbReference>
<proteinExistence type="predicted"/>
<comment type="caution">
    <text evidence="1">The sequence shown here is derived from an EMBL/GenBank/DDBJ whole genome shotgun (WGS) entry which is preliminary data.</text>
</comment>
<reference evidence="1" key="1">
    <citation type="journal article" date="2023" name="Mol. Phylogenet. Evol.">
        <title>Genome-scale phylogeny and comparative genomics of the fungal order Sordariales.</title>
        <authorList>
            <person name="Hensen N."/>
            <person name="Bonometti L."/>
            <person name="Westerberg I."/>
            <person name="Brannstrom I.O."/>
            <person name="Guillou S."/>
            <person name="Cros-Aarteil S."/>
            <person name="Calhoun S."/>
            <person name="Haridas S."/>
            <person name="Kuo A."/>
            <person name="Mondo S."/>
            <person name="Pangilinan J."/>
            <person name="Riley R."/>
            <person name="LaButti K."/>
            <person name="Andreopoulos B."/>
            <person name="Lipzen A."/>
            <person name="Chen C."/>
            <person name="Yan M."/>
            <person name="Daum C."/>
            <person name="Ng V."/>
            <person name="Clum A."/>
            <person name="Steindorff A."/>
            <person name="Ohm R.A."/>
            <person name="Martin F."/>
            <person name="Silar P."/>
            <person name="Natvig D.O."/>
            <person name="Lalanne C."/>
            <person name="Gautier V."/>
            <person name="Ament-Velasquez S.L."/>
            <person name="Kruys A."/>
            <person name="Hutchinson M.I."/>
            <person name="Powell A.J."/>
            <person name="Barry K."/>
            <person name="Miller A.N."/>
            <person name="Grigoriev I.V."/>
            <person name="Debuchy R."/>
            <person name="Gladieux P."/>
            <person name="Hiltunen Thoren M."/>
            <person name="Johannesson H."/>
        </authorList>
    </citation>
    <scope>NUCLEOTIDE SEQUENCE</scope>
    <source>
        <strain evidence="1">CBS 232.78</strain>
    </source>
</reference>
<protein>
    <submittedName>
        <fullName evidence="1">Uncharacterized protein</fullName>
    </submittedName>
</protein>
<dbReference type="EMBL" id="JAULSW010000007">
    <property type="protein sequence ID" value="KAK3374759.1"/>
    <property type="molecule type" value="Genomic_DNA"/>
</dbReference>
<keyword evidence="2" id="KW-1185">Reference proteome</keyword>
<sequence>MAQWQTADIVYLICKKTALDDKTTTKGVARWASVSRAIYAMTRPFLYIKDAKAFVSRLEAGLCVKVRFNSLAFQRHIAYAPRALSWAMEHANLDACEEALGALMNPQFFAREDVIDGEGLHPLCGRACHSPLMRDYYDYYVDGVQHPRTRELKMPVTNRRIPAGERQKGLDVFKLLLGRACSVHPRLINVSRCFASWLEGGSEVNRFVVHNEGETPIPKELPSADAGHLQPSRKTALDKFLYISPDDERALLLLEAGAVCAAAGNSVWRPPALHAACQYQWWDHTTFRRSFAFRTATSTTSIRLSKFFGVTPLELALRNGPDDTWAADEGFTPRAAAPSNVAAHLVRRGADCSGVADQITLAASTSASSTRHFPTKTKSAVATELYRKLMDSLPSQERWPALAEKLEKGNPHPDVIDEGGRHLNDKHFAWERDKDVAVADFLVGPPCGGAVSTPEAREKHHWLRRKLAEWDFLPWKQKFHPVTLALEAALDRETYEGCWEASPGLGGMRSHSWSRCENKRLPAFELYKQWTNGGPSDDDEEDSFFQLNVWAMPVWRHMLAEREVYA</sequence>
<dbReference type="AlphaFoldDB" id="A0AAE0N9U7"/>
<accession>A0AAE0N9U7</accession>
<gene>
    <name evidence="1" type="ORF">B0H63DRAFT_549029</name>
</gene>